<sequence>MEEQIEQDTENPTTKGASTEIKDKKKLSSKRTLRNLLFGVSAVIFLSVFALIGMLFTDIGQRGAIRLTDHLWDSFSVGQVDGGLQQGLVLHDVRFQSDGVISDIKQARLHWNLNCLWQADICLKDLTLIEPQIQIDSSLLSKVEEEQENTPIIWHKIQFPVSIFADNITLNNAFISIDNHKIYLETLNTSARLDNEKGLILAPTQINHLVVESDFSSNLRLFEKQPKKEEKNQPLDWHQLETLFRSPLASNLQKFKLPFNIVIQDLQGKNWQYRHIRNEDVNAIDISFFQLQAEGIDEHIVLNTLKVNSSLADIDGRGSLLLKEQFPLALNIQLNIKQQTKNNKILLPTTEANLHLIGDLMDKTTLSIHADGMASIVLEATARLNQQNNPLNLKLNIKNFQYPFDPNEKDLFYTPELDLYLDGDLLTYQGEFSGDIRGSNVPKTKINSLFYGGISAINFEKLQLELLKGKANLQGSLDWKQGLKWQSAVDFNNINLTQYFSEIPSILFGKFIFNGQLDRKKWQIAVPILDLRGTLSKRSLMIKGDLASDNEYLFNSSSLLINYGENKIKLNGHLGKNSDLNLDIAAPDLRGLLPHFSASLLGKLKFSGNLIQPTLEADLRGNNFRFQDINVNQFALKGQMTSDELVQGNIAFNMKGLNFNKIQIPSVVLTIAGDEKNHRFHLRSQGEPVAVNLYLGGKFDRDKLYWRGTVTSINITSPVGNWTTNQDIYTSYSSKQNHIRIAPHCWQNSNIDLCFPQHMKIGKSGDILFDLKKVDLNLVNKLIDQNLFVGRLRSTGKFEWFTDKSPQFNLKAEGNNLSLSKKIGYRSFQIVLPKFNFNTVLQQNTLVAESSLQVSNRGNLGNINANIKLQDLLNKRMLKGALNIDRLNLSLFNQLLSSGENISGDIDANLILGGSLNAPLLNGSVNINELSAVVKNLPFDIKKGQINIGFQGNHSTLQGYIKNADSRLDIGGDANWQDLNRWNTRIYAKASEFNINIPSVAKLKVSPDIEIKAAPKLLTLSGQIGVPWARIAIDEMPESAVSPSSDVVILDGPDKTRPKIHHSQLEAKTKSGMEIRSDLKINVGNDVKLDSYGLNTNLNGVLSVKQEKNKLGLFGQINLKNGRYNAFGQDLLIRKGQINFSGLPSQPLLNVEAIRNPTAMENSNIVAGVKVVGIATSPKVTVFSEPAMSQDQALSYLLTGRSLENIGSESGSSGGSIGAALLSIGLAKSGKLVGSIGESFGIQDLNLGTQGIGDKSQVVVSGNITSRLQVKYGIGIFDGLAEFTLRYKLLPQLYLQSVSGVNQAVDLLYQFEF</sequence>
<gene>
    <name evidence="8" type="ORF">ACFQ02_08825</name>
</gene>
<dbReference type="RefSeq" id="WP_380821942.1">
    <property type="nucleotide sequence ID" value="NZ_JBHTJN010000027.1"/>
</dbReference>
<keyword evidence="3 6" id="KW-1133">Transmembrane helix</keyword>
<proteinExistence type="predicted"/>
<dbReference type="PANTHER" id="PTHR36985:SF1">
    <property type="entry name" value="TRANSLOCATION AND ASSEMBLY MODULE SUBUNIT TAMB"/>
    <property type="match status" value="1"/>
</dbReference>
<comment type="caution">
    <text evidence="8">The sequence shown here is derived from an EMBL/GenBank/DDBJ whole genome shotgun (WGS) entry which is preliminary data.</text>
</comment>
<dbReference type="PANTHER" id="PTHR36985">
    <property type="entry name" value="TRANSLOCATION AND ASSEMBLY MODULE SUBUNIT TAMB"/>
    <property type="match status" value="1"/>
</dbReference>
<feature type="region of interest" description="Disordered" evidence="5">
    <location>
        <begin position="1"/>
        <end position="21"/>
    </location>
</feature>
<feature type="transmembrane region" description="Helical" evidence="6">
    <location>
        <begin position="36"/>
        <end position="56"/>
    </location>
</feature>
<evidence type="ECO:0000256" key="4">
    <source>
        <dbReference type="ARBA" id="ARBA00023136"/>
    </source>
</evidence>
<keyword evidence="4 6" id="KW-0472">Membrane</keyword>
<reference evidence="9" key="1">
    <citation type="journal article" date="2019" name="Int. J. Syst. Evol. Microbiol.">
        <title>The Global Catalogue of Microorganisms (GCM) 10K type strain sequencing project: providing services to taxonomists for standard genome sequencing and annotation.</title>
        <authorList>
            <consortium name="The Broad Institute Genomics Platform"/>
            <consortium name="The Broad Institute Genome Sequencing Center for Infectious Disease"/>
            <person name="Wu L."/>
            <person name="Ma J."/>
        </authorList>
    </citation>
    <scope>NUCLEOTIDE SEQUENCE [LARGE SCALE GENOMIC DNA]</scope>
    <source>
        <strain evidence="9">CCUG 61707</strain>
    </source>
</reference>
<protein>
    <submittedName>
        <fullName evidence="8">Translocation/assembly module TamB domain-containing protein</fullName>
    </submittedName>
</protein>
<organism evidence="8 9">
    <name type="scientific">Seminibacterium arietis</name>
    <dbReference type="NCBI Taxonomy" id="1173502"/>
    <lineage>
        <taxon>Bacteria</taxon>
        <taxon>Pseudomonadati</taxon>
        <taxon>Pseudomonadota</taxon>
        <taxon>Gammaproteobacteria</taxon>
        <taxon>Pasteurellales</taxon>
        <taxon>Pasteurellaceae</taxon>
        <taxon>Seminibacterium</taxon>
    </lineage>
</organism>
<dbReference type="Pfam" id="PF04357">
    <property type="entry name" value="TamB"/>
    <property type="match status" value="1"/>
</dbReference>
<keyword evidence="9" id="KW-1185">Reference proteome</keyword>
<accession>A0ABW3IAL5</accession>
<evidence type="ECO:0000256" key="3">
    <source>
        <dbReference type="ARBA" id="ARBA00022989"/>
    </source>
</evidence>
<name>A0ABW3IAL5_9PAST</name>
<evidence type="ECO:0000259" key="7">
    <source>
        <dbReference type="Pfam" id="PF04357"/>
    </source>
</evidence>
<evidence type="ECO:0000256" key="5">
    <source>
        <dbReference type="SAM" id="MobiDB-lite"/>
    </source>
</evidence>
<dbReference type="Proteomes" id="UP001596996">
    <property type="component" value="Unassembled WGS sequence"/>
</dbReference>
<evidence type="ECO:0000256" key="6">
    <source>
        <dbReference type="SAM" id="Phobius"/>
    </source>
</evidence>
<evidence type="ECO:0000256" key="1">
    <source>
        <dbReference type="ARBA" id="ARBA00004167"/>
    </source>
</evidence>
<evidence type="ECO:0000313" key="9">
    <source>
        <dbReference type="Proteomes" id="UP001596996"/>
    </source>
</evidence>
<feature type="domain" description="Translocation and assembly module TamB C-terminal" evidence="7">
    <location>
        <begin position="966"/>
        <end position="1313"/>
    </location>
</feature>
<evidence type="ECO:0000313" key="8">
    <source>
        <dbReference type="EMBL" id="MFD0966929.1"/>
    </source>
</evidence>
<dbReference type="InterPro" id="IPR007452">
    <property type="entry name" value="TamB_C"/>
</dbReference>
<dbReference type="EMBL" id="JBHTJN010000027">
    <property type="protein sequence ID" value="MFD0966929.1"/>
    <property type="molecule type" value="Genomic_DNA"/>
</dbReference>
<evidence type="ECO:0000256" key="2">
    <source>
        <dbReference type="ARBA" id="ARBA00022692"/>
    </source>
</evidence>
<keyword evidence="2 6" id="KW-0812">Transmembrane</keyword>
<comment type="subcellular location">
    <subcellularLocation>
        <location evidence="1">Membrane</location>
        <topology evidence="1">Single-pass membrane protein</topology>
    </subcellularLocation>
</comment>